<proteinExistence type="predicted"/>
<dbReference type="PANTHER" id="PTHR36844:SF1">
    <property type="entry name" value="PROTEASE PRSW"/>
    <property type="match status" value="1"/>
</dbReference>
<protein>
    <recommendedName>
        <fullName evidence="5">RsiW-degrading membrane proteinase PrsW (M82 family)</fullName>
    </recommendedName>
</protein>
<dbReference type="Proteomes" id="UP001500325">
    <property type="component" value="Unassembled WGS sequence"/>
</dbReference>
<name>A0ABP8X647_9PSEU</name>
<accession>A0ABP8X647</accession>
<dbReference type="EMBL" id="BAABIC010000015">
    <property type="protein sequence ID" value="GAA4699820.1"/>
    <property type="molecule type" value="Genomic_DNA"/>
</dbReference>
<keyword evidence="4" id="KW-1185">Reference proteome</keyword>
<feature type="compositionally biased region" description="Low complexity" evidence="1">
    <location>
        <begin position="425"/>
        <end position="441"/>
    </location>
</feature>
<comment type="caution">
    <text evidence="3">The sequence shown here is derived from an EMBL/GenBank/DDBJ whole genome shotgun (WGS) entry which is preliminary data.</text>
</comment>
<feature type="region of interest" description="Disordered" evidence="1">
    <location>
        <begin position="394"/>
        <end position="492"/>
    </location>
</feature>
<keyword evidence="2" id="KW-0812">Transmembrane</keyword>
<keyword evidence="2" id="KW-1133">Transmembrane helix</keyword>
<dbReference type="InterPro" id="IPR026898">
    <property type="entry name" value="PrsW"/>
</dbReference>
<feature type="transmembrane region" description="Helical" evidence="2">
    <location>
        <begin position="55"/>
        <end position="78"/>
    </location>
</feature>
<feature type="transmembrane region" description="Helical" evidence="2">
    <location>
        <begin position="266"/>
        <end position="287"/>
    </location>
</feature>
<evidence type="ECO:0000313" key="4">
    <source>
        <dbReference type="Proteomes" id="UP001500325"/>
    </source>
</evidence>
<feature type="region of interest" description="Disordered" evidence="1">
    <location>
        <begin position="1"/>
        <end position="21"/>
    </location>
</feature>
<evidence type="ECO:0000256" key="1">
    <source>
        <dbReference type="SAM" id="MobiDB-lite"/>
    </source>
</evidence>
<reference evidence="4" key="1">
    <citation type="journal article" date="2019" name="Int. J. Syst. Evol. Microbiol.">
        <title>The Global Catalogue of Microorganisms (GCM) 10K type strain sequencing project: providing services to taxonomists for standard genome sequencing and annotation.</title>
        <authorList>
            <consortium name="The Broad Institute Genomics Platform"/>
            <consortium name="The Broad Institute Genome Sequencing Center for Infectious Disease"/>
            <person name="Wu L."/>
            <person name="Ma J."/>
        </authorList>
    </citation>
    <scope>NUCLEOTIDE SEQUENCE [LARGE SCALE GENOMIC DNA]</scope>
    <source>
        <strain evidence="4">JCM 18055</strain>
    </source>
</reference>
<evidence type="ECO:0008006" key="5">
    <source>
        <dbReference type="Google" id="ProtNLM"/>
    </source>
</evidence>
<feature type="transmembrane region" description="Helical" evidence="2">
    <location>
        <begin position="90"/>
        <end position="114"/>
    </location>
</feature>
<feature type="transmembrane region" description="Helical" evidence="2">
    <location>
        <begin position="235"/>
        <end position="254"/>
    </location>
</feature>
<feature type="compositionally biased region" description="Pro residues" evidence="1">
    <location>
        <begin position="404"/>
        <end position="424"/>
    </location>
</feature>
<feature type="compositionally biased region" description="Pro residues" evidence="1">
    <location>
        <begin position="461"/>
        <end position="492"/>
    </location>
</feature>
<dbReference type="Pfam" id="PF13367">
    <property type="entry name" value="PrsW-protease"/>
    <property type="match status" value="1"/>
</dbReference>
<sequence length="492" mass="51309">MANPVPTGHPPAEQTTRHTHAARRKGVLLPVVGLVALGVCGLVVLGLVGNSVGPGGVLVGALCALLPVGPVVATFLWIDRWEPEPPRMLLIAFLWGACFAALSALLINSSAALAVDALLGRGSGDVLGSVVIAPFVEEALKGLFLVGLLVWRRKEFDGIVDGIVYAGLVAAGFAYTENILYIGRAFAEDAVAGQSGGVLAVLLLRGVFSPFAHPLFTAMTGIGAGIAAASRSPMVRVLAVLAGYLVAVLLHAMWNGAASVLGGTGFVQVYVVVMVPLFLGLAVVVIWQRRREARTVAEQLPSFAQAGWIAWSEVPLLGNLAKRRGWRRAVRQRSGPHAARAVAEYQTAVTELAFLRARIARGSVRESAAELEHERLRALAKARARALGMPDALTAAWGNQHPPGWTPPPAPAPGWAPVPQPYGPPSQGYAAPGYGPPSQGYAGPGYGPPPQDYGPPGQGQGPPPTYGAPGLPPRGQQPPPGPPPGWGPPRRR</sequence>
<dbReference type="RefSeq" id="WP_345382522.1">
    <property type="nucleotide sequence ID" value="NZ_BAABIC010000015.1"/>
</dbReference>
<feature type="transmembrane region" description="Helical" evidence="2">
    <location>
        <begin position="27"/>
        <end position="49"/>
    </location>
</feature>
<dbReference type="PANTHER" id="PTHR36844">
    <property type="entry name" value="PROTEASE PRSW"/>
    <property type="match status" value="1"/>
</dbReference>
<keyword evidence="2" id="KW-0472">Membrane</keyword>
<feature type="transmembrane region" description="Helical" evidence="2">
    <location>
        <begin position="163"/>
        <end position="187"/>
    </location>
</feature>
<evidence type="ECO:0000313" key="3">
    <source>
        <dbReference type="EMBL" id="GAA4699820.1"/>
    </source>
</evidence>
<gene>
    <name evidence="3" type="ORF">GCM10023215_43090</name>
</gene>
<feature type="transmembrane region" description="Helical" evidence="2">
    <location>
        <begin position="126"/>
        <end position="151"/>
    </location>
</feature>
<evidence type="ECO:0000256" key="2">
    <source>
        <dbReference type="SAM" id="Phobius"/>
    </source>
</evidence>
<organism evidence="3 4">
    <name type="scientific">Pseudonocardia yuanmonensis</name>
    <dbReference type="NCBI Taxonomy" id="1095914"/>
    <lineage>
        <taxon>Bacteria</taxon>
        <taxon>Bacillati</taxon>
        <taxon>Actinomycetota</taxon>
        <taxon>Actinomycetes</taxon>
        <taxon>Pseudonocardiales</taxon>
        <taxon>Pseudonocardiaceae</taxon>
        <taxon>Pseudonocardia</taxon>
    </lineage>
</organism>
<feature type="transmembrane region" description="Helical" evidence="2">
    <location>
        <begin position="207"/>
        <end position="228"/>
    </location>
</feature>